<dbReference type="GeneID" id="107817142"/>
<dbReference type="PROSITE" id="PS50888">
    <property type="entry name" value="BHLH"/>
    <property type="match status" value="1"/>
</dbReference>
<dbReference type="GO" id="GO:0003677">
    <property type="term" value="F:DNA binding"/>
    <property type="evidence" value="ECO:0007669"/>
    <property type="project" value="UniProtKB-KW"/>
</dbReference>
<dbReference type="InterPro" id="IPR045847">
    <property type="entry name" value="AIG1-like"/>
</dbReference>
<dbReference type="InterPro" id="IPR036638">
    <property type="entry name" value="HLH_DNA-bd_sf"/>
</dbReference>
<reference evidence="9" key="2">
    <citation type="submission" date="2025-08" db="UniProtKB">
        <authorList>
            <consortium name="RefSeq"/>
        </authorList>
    </citation>
    <scope>IDENTIFICATION</scope>
    <source>
        <tissue evidence="9">Leaf</tissue>
    </source>
</reference>
<evidence type="ECO:0000256" key="3">
    <source>
        <dbReference type="ARBA" id="ARBA00023125"/>
    </source>
</evidence>
<name>A0A1S4CBR7_TOBAC</name>
<dbReference type="SMART" id="SM00353">
    <property type="entry name" value="HLH"/>
    <property type="match status" value="1"/>
</dbReference>
<keyword evidence="3" id="KW-0238">DNA-binding</keyword>
<dbReference type="GO" id="GO:0003700">
    <property type="term" value="F:DNA-binding transcription factor activity"/>
    <property type="evidence" value="ECO:0007669"/>
    <property type="project" value="InterPro"/>
</dbReference>
<dbReference type="Gene3D" id="4.10.280.10">
    <property type="entry name" value="Helix-loop-helix DNA-binding domain"/>
    <property type="match status" value="1"/>
</dbReference>
<keyword evidence="5" id="KW-0539">Nucleus</keyword>
<evidence type="ECO:0000313" key="9">
    <source>
        <dbReference type="RefSeq" id="XP_016498399.1"/>
    </source>
</evidence>
<dbReference type="SMR" id="A0A1S4CBR7"/>
<evidence type="ECO:0000256" key="1">
    <source>
        <dbReference type="ARBA" id="ARBA00004123"/>
    </source>
</evidence>
<evidence type="ECO:0000256" key="4">
    <source>
        <dbReference type="ARBA" id="ARBA00023163"/>
    </source>
</evidence>
<dbReference type="PANTHER" id="PTHR45844:SF25">
    <property type="entry name" value="TRANSCRIPTION FACTOR BHLH107"/>
    <property type="match status" value="1"/>
</dbReference>
<dbReference type="OrthoDB" id="71302at2759"/>
<dbReference type="InterPro" id="IPR011598">
    <property type="entry name" value="bHLH_dom"/>
</dbReference>
<evidence type="ECO:0000313" key="8">
    <source>
        <dbReference type="Proteomes" id="UP000790787"/>
    </source>
</evidence>
<dbReference type="STRING" id="4097.A0A1S4CBR7"/>
<evidence type="ECO:0000256" key="5">
    <source>
        <dbReference type="ARBA" id="ARBA00023242"/>
    </source>
</evidence>
<dbReference type="RefSeq" id="XP_016498399.1">
    <property type="nucleotide sequence ID" value="XM_016642913.2"/>
</dbReference>
<feature type="coiled-coil region" evidence="6">
    <location>
        <begin position="76"/>
        <end position="110"/>
    </location>
</feature>
<dbReference type="PANTHER" id="PTHR45844">
    <property type="entry name" value="TRANSCRIPTION FACTOR BHLH30"/>
    <property type="match status" value="1"/>
</dbReference>
<dbReference type="AlphaFoldDB" id="A0A1S4CBR7"/>
<proteinExistence type="predicted"/>
<dbReference type="PaxDb" id="4097-A0A1S4CBR7"/>
<comment type="subcellular location">
    <subcellularLocation>
        <location evidence="1">Nucleus</location>
    </subcellularLocation>
</comment>
<accession>A0A1S4CBR7</accession>
<reference evidence="8" key="1">
    <citation type="journal article" date="2014" name="Nat. Commun.">
        <title>The tobacco genome sequence and its comparison with those of tomato and potato.</title>
        <authorList>
            <person name="Sierro N."/>
            <person name="Battey J.N."/>
            <person name="Ouadi S."/>
            <person name="Bakaher N."/>
            <person name="Bovet L."/>
            <person name="Willig A."/>
            <person name="Goepfert S."/>
            <person name="Peitsch M.C."/>
            <person name="Ivanov N.V."/>
        </authorList>
    </citation>
    <scope>NUCLEOTIDE SEQUENCE [LARGE SCALE GENOMIC DNA]</scope>
</reference>
<dbReference type="GO" id="GO:0046983">
    <property type="term" value="F:protein dimerization activity"/>
    <property type="evidence" value="ECO:0007669"/>
    <property type="project" value="InterPro"/>
</dbReference>
<evidence type="ECO:0000256" key="6">
    <source>
        <dbReference type="SAM" id="Coils"/>
    </source>
</evidence>
<dbReference type="KEGG" id="nta:107817142"/>
<keyword evidence="4" id="KW-0804">Transcription</keyword>
<keyword evidence="6" id="KW-0175">Coiled coil</keyword>
<feature type="domain" description="BHLH" evidence="7">
    <location>
        <begin position="44"/>
        <end position="93"/>
    </location>
</feature>
<dbReference type="RefSeq" id="XP_016498399.1">
    <property type="nucleotide sequence ID" value="XM_016642913.1"/>
</dbReference>
<evidence type="ECO:0000259" key="7">
    <source>
        <dbReference type="PROSITE" id="PS50888"/>
    </source>
</evidence>
<dbReference type="Proteomes" id="UP000790787">
    <property type="component" value="Chromosome 12"/>
</dbReference>
<gene>
    <name evidence="9" type="primary">LOC107817142</name>
</gene>
<dbReference type="GO" id="GO:0005634">
    <property type="term" value="C:nucleus"/>
    <property type="evidence" value="ECO:0007669"/>
    <property type="project" value="UniProtKB-SubCell"/>
</dbReference>
<protein>
    <submittedName>
        <fullName evidence="9">Transcription factor bHLH30-like</fullName>
    </submittedName>
</protein>
<evidence type="ECO:0000256" key="2">
    <source>
        <dbReference type="ARBA" id="ARBA00023015"/>
    </source>
</evidence>
<dbReference type="Pfam" id="PF00010">
    <property type="entry name" value="HLH"/>
    <property type="match status" value="1"/>
</dbReference>
<organism evidence="8 9">
    <name type="scientific">Nicotiana tabacum</name>
    <name type="common">Common tobacco</name>
    <dbReference type="NCBI Taxonomy" id="4097"/>
    <lineage>
        <taxon>Eukaryota</taxon>
        <taxon>Viridiplantae</taxon>
        <taxon>Streptophyta</taxon>
        <taxon>Embryophyta</taxon>
        <taxon>Tracheophyta</taxon>
        <taxon>Spermatophyta</taxon>
        <taxon>Magnoliopsida</taxon>
        <taxon>eudicotyledons</taxon>
        <taxon>Gunneridae</taxon>
        <taxon>Pentapetalae</taxon>
        <taxon>asterids</taxon>
        <taxon>lamiids</taxon>
        <taxon>Solanales</taxon>
        <taxon>Solanaceae</taxon>
        <taxon>Nicotianoideae</taxon>
        <taxon>Nicotianeae</taxon>
        <taxon>Nicotiana</taxon>
    </lineage>
</organism>
<keyword evidence="2" id="KW-0805">Transcription regulation</keyword>
<dbReference type="SUPFAM" id="SSF47459">
    <property type="entry name" value="HLH, helix-loop-helix DNA-binding domain"/>
    <property type="match status" value="1"/>
</dbReference>
<keyword evidence="8" id="KW-1185">Reference proteome</keyword>
<sequence>MLSSLQGCNGFLQRANSGQFLHQRNNNNVVDEYGKSTRKNKSKDVALTHAMAERKRRERINAHLHTLKKLFPHLPKKDKSRVLTEAVTQLKELRKKVAQQMETQKDSEGNYNGNNGLSSFFLPGENDEVSVNFSEESYNDEQTVKATVCCEDRMGLNRDLSAAVRLVQGRVIKAEMATVGGRTKAEMLVVLCKAGGGEKDTGQLRRALMAVVENRCLGLGSSLNLGRRFGDKKWACFG</sequence>